<sequence length="343" mass="36544">MKNILKFSFVALISFLLFSCTKNEDLAMLTTTTPGSLTSSKSAIVLTKETAATNAVTFKWTNPNAGTSVAYTNQLQFAVKGTNFANPKTVDLDKGVNTVSYNVQDFNAVMLNLGLPLDGTKTDVEARIKSTVYSLDGSATSLPAPTFSPAINLTVTPYALISYLYAVGAFQGWNIGAAQPLVSATSNGVYVGYLKFTDANSEFLVVPVLGSYDNKFGSNDNVHLIKNGGDNLKAVNAGYQKITVDTNLLTFGLAPYAMGIAGSGTPGGWDENAADIPMAYNFTTQKWTATATFNAGEIKFRTNRKWTENYGGSNGTISGDNIAVTAGLHTVTLDLVNQKYTVN</sequence>
<feature type="domain" description="SusE outer membrane protein" evidence="2">
    <location>
        <begin position="23"/>
        <end position="129"/>
    </location>
</feature>
<dbReference type="Pfam" id="PF14292">
    <property type="entry name" value="SusE"/>
    <property type="match status" value="1"/>
</dbReference>
<gene>
    <name evidence="3" type="ORF">SAMN05443292_0655</name>
</gene>
<dbReference type="AlphaFoldDB" id="A0A1I3DRF7"/>
<accession>A0A1I3DRF7</accession>
<feature type="chain" id="PRO_5011739055" evidence="1">
    <location>
        <begin position="20"/>
        <end position="343"/>
    </location>
</feature>
<reference evidence="3 4" key="1">
    <citation type="submission" date="2016-10" db="EMBL/GenBank/DDBJ databases">
        <authorList>
            <person name="de Groot N.N."/>
        </authorList>
    </citation>
    <scope>NUCLEOTIDE SEQUENCE [LARGE SCALE GENOMIC DNA]</scope>
    <source>
        <strain evidence="3 4">DSM 26000</strain>
    </source>
</reference>
<keyword evidence="1" id="KW-0732">Signal</keyword>
<dbReference type="OrthoDB" id="975117at2"/>
<organism evidence="3 4">
    <name type="scientific">Halpernia frigidisoli</name>
    <dbReference type="NCBI Taxonomy" id="1125876"/>
    <lineage>
        <taxon>Bacteria</taxon>
        <taxon>Pseudomonadati</taxon>
        <taxon>Bacteroidota</taxon>
        <taxon>Flavobacteriia</taxon>
        <taxon>Flavobacteriales</taxon>
        <taxon>Weeksellaceae</taxon>
        <taxon>Chryseobacterium group</taxon>
        <taxon>Halpernia</taxon>
    </lineage>
</organism>
<dbReference type="Gene3D" id="2.60.40.3620">
    <property type="match status" value="2"/>
</dbReference>
<dbReference type="InterPro" id="IPR025970">
    <property type="entry name" value="SusE"/>
</dbReference>
<evidence type="ECO:0000256" key="1">
    <source>
        <dbReference type="SAM" id="SignalP"/>
    </source>
</evidence>
<dbReference type="EMBL" id="FOQT01000001">
    <property type="protein sequence ID" value="SFH89243.1"/>
    <property type="molecule type" value="Genomic_DNA"/>
</dbReference>
<protein>
    <submittedName>
        <fullName evidence="3">SusE outer membrane protein</fullName>
    </submittedName>
</protein>
<keyword evidence="4" id="KW-1185">Reference proteome</keyword>
<dbReference type="CDD" id="cd12956">
    <property type="entry name" value="CBM_SusE-F_like"/>
    <property type="match status" value="1"/>
</dbReference>
<proteinExistence type="predicted"/>
<feature type="signal peptide" evidence="1">
    <location>
        <begin position="1"/>
        <end position="19"/>
    </location>
</feature>
<dbReference type="PROSITE" id="PS51257">
    <property type="entry name" value="PROKAR_LIPOPROTEIN"/>
    <property type="match status" value="1"/>
</dbReference>
<dbReference type="RefSeq" id="WP_090078705.1">
    <property type="nucleotide sequence ID" value="NZ_FOQT01000001.1"/>
</dbReference>
<evidence type="ECO:0000313" key="4">
    <source>
        <dbReference type="Proteomes" id="UP000198931"/>
    </source>
</evidence>
<evidence type="ECO:0000313" key="3">
    <source>
        <dbReference type="EMBL" id="SFH89243.1"/>
    </source>
</evidence>
<name>A0A1I3DRF7_9FLAO</name>
<dbReference type="STRING" id="1125876.SAMN05443292_0655"/>
<dbReference type="Proteomes" id="UP000198931">
    <property type="component" value="Unassembled WGS sequence"/>
</dbReference>
<evidence type="ECO:0000259" key="2">
    <source>
        <dbReference type="Pfam" id="PF14292"/>
    </source>
</evidence>